<proteinExistence type="predicted"/>
<organism evidence="1 2">
    <name type="scientific">Dendrobium catenatum</name>
    <dbReference type="NCBI Taxonomy" id="906689"/>
    <lineage>
        <taxon>Eukaryota</taxon>
        <taxon>Viridiplantae</taxon>
        <taxon>Streptophyta</taxon>
        <taxon>Embryophyta</taxon>
        <taxon>Tracheophyta</taxon>
        <taxon>Spermatophyta</taxon>
        <taxon>Magnoliopsida</taxon>
        <taxon>Liliopsida</taxon>
        <taxon>Asparagales</taxon>
        <taxon>Orchidaceae</taxon>
        <taxon>Epidendroideae</taxon>
        <taxon>Malaxideae</taxon>
        <taxon>Dendrobiinae</taxon>
        <taxon>Dendrobium</taxon>
    </lineage>
</organism>
<dbReference type="AlphaFoldDB" id="A0A2I0W4C9"/>
<evidence type="ECO:0000313" key="1">
    <source>
        <dbReference type="EMBL" id="PKU70511.1"/>
    </source>
</evidence>
<accession>A0A2I0W4C9</accession>
<reference evidence="1 2" key="1">
    <citation type="journal article" date="2016" name="Sci. Rep.">
        <title>The Dendrobium catenatum Lindl. genome sequence provides insights into polysaccharide synthase, floral development and adaptive evolution.</title>
        <authorList>
            <person name="Zhang G.Q."/>
            <person name="Xu Q."/>
            <person name="Bian C."/>
            <person name="Tsai W.C."/>
            <person name="Yeh C.M."/>
            <person name="Liu K.W."/>
            <person name="Yoshida K."/>
            <person name="Zhang L.S."/>
            <person name="Chang S.B."/>
            <person name="Chen F."/>
            <person name="Shi Y."/>
            <person name="Su Y.Y."/>
            <person name="Zhang Y.Q."/>
            <person name="Chen L.J."/>
            <person name="Yin Y."/>
            <person name="Lin M."/>
            <person name="Huang H."/>
            <person name="Deng H."/>
            <person name="Wang Z.W."/>
            <person name="Zhu S.L."/>
            <person name="Zhao X."/>
            <person name="Deng C."/>
            <person name="Niu S.C."/>
            <person name="Huang J."/>
            <person name="Wang M."/>
            <person name="Liu G.H."/>
            <person name="Yang H.J."/>
            <person name="Xiao X.J."/>
            <person name="Hsiao Y.Y."/>
            <person name="Wu W.L."/>
            <person name="Chen Y.Y."/>
            <person name="Mitsuda N."/>
            <person name="Ohme-Takagi M."/>
            <person name="Luo Y.B."/>
            <person name="Van de Peer Y."/>
            <person name="Liu Z.J."/>
        </authorList>
    </citation>
    <scope>NUCLEOTIDE SEQUENCE [LARGE SCALE GENOMIC DNA]</scope>
    <source>
        <tissue evidence="1">The whole plant</tissue>
    </source>
</reference>
<evidence type="ECO:0000313" key="2">
    <source>
        <dbReference type="Proteomes" id="UP000233837"/>
    </source>
</evidence>
<protein>
    <submittedName>
        <fullName evidence="1">Uncharacterized protein</fullName>
    </submittedName>
</protein>
<dbReference type="Proteomes" id="UP000233837">
    <property type="component" value="Unassembled WGS sequence"/>
</dbReference>
<keyword evidence="2" id="KW-1185">Reference proteome</keyword>
<dbReference type="EMBL" id="KZ502929">
    <property type="protein sequence ID" value="PKU70511.1"/>
    <property type="molecule type" value="Genomic_DNA"/>
</dbReference>
<reference evidence="1 2" key="2">
    <citation type="journal article" date="2017" name="Nature">
        <title>The Apostasia genome and the evolution of orchids.</title>
        <authorList>
            <person name="Zhang G.Q."/>
            <person name="Liu K.W."/>
            <person name="Li Z."/>
            <person name="Lohaus R."/>
            <person name="Hsiao Y.Y."/>
            <person name="Niu S.C."/>
            <person name="Wang J.Y."/>
            <person name="Lin Y.C."/>
            <person name="Xu Q."/>
            <person name="Chen L.J."/>
            <person name="Yoshida K."/>
            <person name="Fujiwara S."/>
            <person name="Wang Z.W."/>
            <person name="Zhang Y.Q."/>
            <person name="Mitsuda N."/>
            <person name="Wang M."/>
            <person name="Liu G.H."/>
            <person name="Pecoraro L."/>
            <person name="Huang H.X."/>
            <person name="Xiao X.J."/>
            <person name="Lin M."/>
            <person name="Wu X.Y."/>
            <person name="Wu W.L."/>
            <person name="Chen Y.Y."/>
            <person name="Chang S.B."/>
            <person name="Sakamoto S."/>
            <person name="Ohme-Takagi M."/>
            <person name="Yagi M."/>
            <person name="Zeng S.J."/>
            <person name="Shen C.Y."/>
            <person name="Yeh C.M."/>
            <person name="Luo Y.B."/>
            <person name="Tsai W.C."/>
            <person name="Van de Peer Y."/>
            <person name="Liu Z.J."/>
        </authorList>
    </citation>
    <scope>NUCLEOTIDE SEQUENCE [LARGE SCALE GENOMIC DNA]</scope>
    <source>
        <tissue evidence="1">The whole plant</tissue>
    </source>
</reference>
<name>A0A2I0W4C9_9ASPA</name>
<sequence>MDAVPVRVDPLQWCQLVNKWSQPQDKLHAYEMLAEEGLTPEDGNFEANEKIFKTIMGPEHPGRVNGFCFIWRGVYRCWCFRLAQLVSGCVGPSSDERNLHFKPSSKIEQNSGFSCNPPYMFFHSQHQQSKVDGINLIQQSSAPCFFSNLNVDNDNIYFIQPLLKDIPNPTATIEV</sequence>
<gene>
    <name evidence="1" type="ORF">MA16_Dca026111</name>
</gene>